<proteinExistence type="inferred from homology"/>
<protein>
    <submittedName>
        <fullName evidence="6">Substrate-binding protein</fullName>
    </submittedName>
</protein>
<gene>
    <name evidence="6" type="ordered locus">Mnod_2726</name>
</gene>
<evidence type="ECO:0000256" key="3">
    <source>
        <dbReference type="ARBA" id="ARBA00022970"/>
    </source>
</evidence>
<dbReference type="InterPro" id="IPR028082">
    <property type="entry name" value="Peripla_BP_I"/>
</dbReference>
<dbReference type="PANTHER" id="PTHR30483:SF6">
    <property type="entry name" value="PERIPLASMIC BINDING PROTEIN OF ABC TRANSPORTER FOR NATURAL AMINO ACIDS"/>
    <property type="match status" value="1"/>
</dbReference>
<keyword evidence="3" id="KW-0813">Transport</keyword>
<feature type="domain" description="Leucine-binding protein" evidence="5">
    <location>
        <begin position="31"/>
        <end position="375"/>
    </location>
</feature>
<feature type="chain" id="PRO_5002874019" evidence="4">
    <location>
        <begin position="29"/>
        <end position="412"/>
    </location>
</feature>
<evidence type="ECO:0000256" key="2">
    <source>
        <dbReference type="ARBA" id="ARBA00022729"/>
    </source>
</evidence>
<accession>B8IFE7</accession>
<dbReference type="SUPFAM" id="SSF53822">
    <property type="entry name" value="Periplasmic binding protein-like I"/>
    <property type="match status" value="1"/>
</dbReference>
<dbReference type="OrthoDB" id="7237299at2"/>
<dbReference type="InterPro" id="IPR006311">
    <property type="entry name" value="TAT_signal"/>
</dbReference>
<dbReference type="EMBL" id="CP001349">
    <property type="protein sequence ID" value="ACL57682.1"/>
    <property type="molecule type" value="Genomic_DNA"/>
</dbReference>
<dbReference type="Gene3D" id="3.40.50.2300">
    <property type="match status" value="2"/>
</dbReference>
<dbReference type="CDD" id="cd06327">
    <property type="entry name" value="PBP1_SBP-like"/>
    <property type="match status" value="1"/>
</dbReference>
<dbReference type="HOGENOM" id="CLU_027128_1_0_5"/>
<dbReference type="InterPro" id="IPR028081">
    <property type="entry name" value="Leu-bd"/>
</dbReference>
<comment type="similarity">
    <text evidence="1">Belongs to the leucine-binding protein family.</text>
</comment>
<evidence type="ECO:0000313" key="6">
    <source>
        <dbReference type="EMBL" id="ACL57682.1"/>
    </source>
</evidence>
<keyword evidence="3" id="KW-0029">Amino-acid transport</keyword>
<reference evidence="6 7" key="1">
    <citation type="submission" date="2009-01" db="EMBL/GenBank/DDBJ databases">
        <title>Complete sequence of chromosome of Methylobacterium nodulans ORS 2060.</title>
        <authorList>
            <consortium name="US DOE Joint Genome Institute"/>
            <person name="Lucas S."/>
            <person name="Copeland A."/>
            <person name="Lapidus A."/>
            <person name="Glavina del Rio T."/>
            <person name="Dalin E."/>
            <person name="Tice H."/>
            <person name="Bruce D."/>
            <person name="Goodwin L."/>
            <person name="Pitluck S."/>
            <person name="Sims D."/>
            <person name="Brettin T."/>
            <person name="Detter J.C."/>
            <person name="Han C."/>
            <person name="Larimer F."/>
            <person name="Land M."/>
            <person name="Hauser L."/>
            <person name="Kyrpides N."/>
            <person name="Ivanova N."/>
            <person name="Marx C.J."/>
            <person name="Richardson P."/>
        </authorList>
    </citation>
    <scope>NUCLEOTIDE SEQUENCE [LARGE SCALE GENOMIC DNA]</scope>
    <source>
        <strain evidence="7">LMG 21967 / CNCM I-2342 / ORS 2060</strain>
    </source>
</reference>
<feature type="signal peptide" evidence="4">
    <location>
        <begin position="1"/>
        <end position="28"/>
    </location>
</feature>
<dbReference type="AlphaFoldDB" id="B8IFE7"/>
<keyword evidence="7" id="KW-1185">Reference proteome</keyword>
<evidence type="ECO:0000313" key="7">
    <source>
        <dbReference type="Proteomes" id="UP000008207"/>
    </source>
</evidence>
<dbReference type="RefSeq" id="WP_015929359.1">
    <property type="nucleotide sequence ID" value="NC_011894.1"/>
</dbReference>
<dbReference type="KEGG" id="mno:Mnod_2726"/>
<dbReference type="PANTHER" id="PTHR30483">
    <property type="entry name" value="LEUCINE-SPECIFIC-BINDING PROTEIN"/>
    <property type="match status" value="1"/>
</dbReference>
<dbReference type="Proteomes" id="UP000008207">
    <property type="component" value="Chromosome"/>
</dbReference>
<evidence type="ECO:0000259" key="5">
    <source>
        <dbReference type="Pfam" id="PF13458"/>
    </source>
</evidence>
<dbReference type="InterPro" id="IPR051010">
    <property type="entry name" value="BCAA_transport"/>
</dbReference>
<dbReference type="STRING" id="460265.Mnod_2726"/>
<evidence type="ECO:0000256" key="1">
    <source>
        <dbReference type="ARBA" id="ARBA00010062"/>
    </source>
</evidence>
<sequence length="412" mass="44244">MILDRRAFVRTGLAGLAMMPSCLTRAQAANTIRIGVITDMSGVYRDVSGPTTVACAQQAADEFMAQNPDIRVEILVADHQNKPDVGLTIIRQWFDRGGVDLIENVGNSSIALGARGIIEDKKKAALITTAGSSDLTGKSCSPNWVHWSWDSWCLAHSTATSLVRVGGDRWFFITADYAFGHAAEADATKFVKAAGGRVLGSVRYPLGSTADFSSYLLQAQSSGANVIAFANSGSELIACLKQAQEFGIEGGGVRLAAMVGYITDVVGMSLPVAKGLSLTETFYWDLNERTRSFMGRVKPRLASGVFPNMSQAGDYAGVLHYLKAVKELGVARAKADGRAVVELMKRMPTDDDAFGRGSIREDGRKIHPAYLFEVKKPEESRGAGDVYKLVSTMPAEEAFRPLAEGGCVLSRS</sequence>
<dbReference type="PROSITE" id="PS51318">
    <property type="entry name" value="TAT"/>
    <property type="match status" value="1"/>
</dbReference>
<dbReference type="eggNOG" id="COG0683">
    <property type="taxonomic scope" value="Bacteria"/>
</dbReference>
<dbReference type="GO" id="GO:0006865">
    <property type="term" value="P:amino acid transport"/>
    <property type="evidence" value="ECO:0007669"/>
    <property type="project" value="UniProtKB-KW"/>
</dbReference>
<evidence type="ECO:0000256" key="4">
    <source>
        <dbReference type="SAM" id="SignalP"/>
    </source>
</evidence>
<name>B8IFE7_METNO</name>
<keyword evidence="2 4" id="KW-0732">Signal</keyword>
<organism evidence="6 7">
    <name type="scientific">Methylobacterium nodulans (strain LMG 21967 / CNCM I-2342 / ORS 2060)</name>
    <dbReference type="NCBI Taxonomy" id="460265"/>
    <lineage>
        <taxon>Bacteria</taxon>
        <taxon>Pseudomonadati</taxon>
        <taxon>Pseudomonadota</taxon>
        <taxon>Alphaproteobacteria</taxon>
        <taxon>Hyphomicrobiales</taxon>
        <taxon>Methylobacteriaceae</taxon>
        <taxon>Methylobacterium</taxon>
    </lineage>
</organism>
<dbReference type="Pfam" id="PF13458">
    <property type="entry name" value="Peripla_BP_6"/>
    <property type="match status" value="1"/>
</dbReference>